<keyword evidence="3" id="KW-1185">Reference proteome</keyword>
<name>A0AAD3NMZ9_CRYJA</name>
<gene>
    <name evidence="2" type="ORF">SUGI_1228340</name>
</gene>
<sequence length="104" mass="11481">MVPCRWSFPRCPARNVRSRRWSGESIGTTLHRQWHTTLDLTGRPEPFGMGDRCGGRPLTGSLSGDGGPAVGHKQPRPRALLSIGPLLSIVRTTRPINDLSRLWG</sequence>
<accession>A0AAD3NMZ9</accession>
<comment type="caution">
    <text evidence="2">The sequence shown here is derived from an EMBL/GenBank/DDBJ whole genome shotgun (WGS) entry which is preliminary data.</text>
</comment>
<evidence type="ECO:0000313" key="2">
    <source>
        <dbReference type="EMBL" id="GLJ56571.1"/>
    </source>
</evidence>
<dbReference type="AlphaFoldDB" id="A0AAD3NMZ9"/>
<dbReference type="Proteomes" id="UP001234787">
    <property type="component" value="Unassembled WGS sequence"/>
</dbReference>
<reference evidence="2" key="1">
    <citation type="submission" date="2022-12" db="EMBL/GenBank/DDBJ databases">
        <title>Chromosome-Level Genome Assembly of Japanese Cedar (Cryptomeriajaponica D. Don).</title>
        <authorList>
            <person name="Fujino T."/>
            <person name="Yamaguchi K."/>
            <person name="Yokoyama T."/>
            <person name="Hamanaka T."/>
            <person name="Harazono Y."/>
            <person name="Kamada H."/>
            <person name="Kobayashi W."/>
            <person name="Ujino-Ihara T."/>
            <person name="Uchiyama K."/>
            <person name="Matsumoto A."/>
            <person name="Izuno A."/>
            <person name="Tsumura Y."/>
            <person name="Toyoda A."/>
            <person name="Shigenobu S."/>
            <person name="Moriguchi Y."/>
            <person name="Ueno S."/>
            <person name="Kasahara M."/>
        </authorList>
    </citation>
    <scope>NUCLEOTIDE SEQUENCE</scope>
</reference>
<organism evidence="2 3">
    <name type="scientific">Cryptomeria japonica</name>
    <name type="common">Japanese cedar</name>
    <name type="synonym">Cupressus japonica</name>
    <dbReference type="NCBI Taxonomy" id="3369"/>
    <lineage>
        <taxon>Eukaryota</taxon>
        <taxon>Viridiplantae</taxon>
        <taxon>Streptophyta</taxon>
        <taxon>Embryophyta</taxon>
        <taxon>Tracheophyta</taxon>
        <taxon>Spermatophyta</taxon>
        <taxon>Pinopsida</taxon>
        <taxon>Pinidae</taxon>
        <taxon>Conifers II</taxon>
        <taxon>Cupressales</taxon>
        <taxon>Cupressaceae</taxon>
        <taxon>Cryptomeria</taxon>
    </lineage>
</organism>
<dbReference type="EMBL" id="BSEH01000022">
    <property type="protein sequence ID" value="GLJ56571.1"/>
    <property type="molecule type" value="Genomic_DNA"/>
</dbReference>
<evidence type="ECO:0000313" key="3">
    <source>
        <dbReference type="Proteomes" id="UP001234787"/>
    </source>
</evidence>
<feature type="region of interest" description="Disordered" evidence="1">
    <location>
        <begin position="43"/>
        <end position="76"/>
    </location>
</feature>
<proteinExistence type="predicted"/>
<evidence type="ECO:0000256" key="1">
    <source>
        <dbReference type="SAM" id="MobiDB-lite"/>
    </source>
</evidence>
<protein>
    <submittedName>
        <fullName evidence="2">Uncharacterized protein</fullName>
    </submittedName>
</protein>